<comment type="caution">
    <text evidence="1">The sequence shown here is derived from an EMBL/GenBank/DDBJ whole genome shotgun (WGS) entry which is preliminary data.</text>
</comment>
<evidence type="ECO:0000313" key="2">
    <source>
        <dbReference type="Proteomes" id="UP000688137"/>
    </source>
</evidence>
<proteinExistence type="predicted"/>
<accession>A0A8S1Q130</accession>
<dbReference type="Proteomes" id="UP000688137">
    <property type="component" value="Unassembled WGS sequence"/>
</dbReference>
<organism evidence="1 2">
    <name type="scientific">Paramecium primaurelia</name>
    <dbReference type="NCBI Taxonomy" id="5886"/>
    <lineage>
        <taxon>Eukaryota</taxon>
        <taxon>Sar</taxon>
        <taxon>Alveolata</taxon>
        <taxon>Ciliophora</taxon>
        <taxon>Intramacronucleata</taxon>
        <taxon>Oligohymenophorea</taxon>
        <taxon>Peniculida</taxon>
        <taxon>Parameciidae</taxon>
        <taxon>Paramecium</taxon>
    </lineage>
</organism>
<dbReference type="AlphaFoldDB" id="A0A8S1Q130"/>
<gene>
    <name evidence="1" type="ORF">PPRIM_AZ9-3.1.T1390006</name>
</gene>
<keyword evidence="2" id="KW-1185">Reference proteome</keyword>
<sequence>MYKCLQVNHENEAIIGFCFNSKCQCASQYCIKCLIELHQGHQSDCIGLLTIPDFINKYISYQSQQIKNSKDIYFRVEKKIVSKMKRMDENIQNLKILDQALQNEDYIKLKSSLRELDQISYYKLYNINQLSIVIQYQVIFQCTSFYIFDPVLYKYLKTMQQLFYQMLNQNQIHIFYFQLYKCNSRALRIKKQFNCNENQGSNFRQDYY</sequence>
<dbReference type="EMBL" id="CAJJDM010000143">
    <property type="protein sequence ID" value="CAD8108945.1"/>
    <property type="molecule type" value="Genomic_DNA"/>
</dbReference>
<reference evidence="1" key="1">
    <citation type="submission" date="2021-01" db="EMBL/GenBank/DDBJ databases">
        <authorList>
            <consortium name="Genoscope - CEA"/>
            <person name="William W."/>
        </authorList>
    </citation>
    <scope>NUCLEOTIDE SEQUENCE</scope>
</reference>
<protein>
    <submittedName>
        <fullName evidence="1">Uncharacterized protein</fullName>
    </submittedName>
</protein>
<name>A0A8S1Q130_PARPR</name>
<evidence type="ECO:0000313" key="1">
    <source>
        <dbReference type="EMBL" id="CAD8108945.1"/>
    </source>
</evidence>